<proteinExistence type="predicted"/>
<comment type="caution">
    <text evidence="5">The sequence shown here is derived from an EMBL/GenBank/DDBJ whole genome shotgun (WGS) entry which is preliminary data.</text>
</comment>
<name>A0A437RRJ6_9BURK</name>
<dbReference type="GO" id="GO:0006950">
    <property type="term" value="P:response to stress"/>
    <property type="evidence" value="ECO:0007669"/>
    <property type="project" value="TreeGrafter"/>
</dbReference>
<dbReference type="Proteomes" id="UP000285575">
    <property type="component" value="Unassembled WGS sequence"/>
</dbReference>
<organism evidence="5 6">
    <name type="scientific">Rubrivivax rivuli</name>
    <dbReference type="NCBI Taxonomy" id="1862385"/>
    <lineage>
        <taxon>Bacteria</taxon>
        <taxon>Pseudomonadati</taxon>
        <taxon>Pseudomonadota</taxon>
        <taxon>Betaproteobacteria</taxon>
        <taxon>Burkholderiales</taxon>
        <taxon>Sphaerotilaceae</taxon>
        <taxon>Rubrivivax</taxon>
    </lineage>
</organism>
<evidence type="ECO:0000313" key="5">
    <source>
        <dbReference type="EMBL" id="RVU49399.1"/>
    </source>
</evidence>
<dbReference type="InterPro" id="IPR036388">
    <property type="entry name" value="WH-like_DNA-bd_sf"/>
</dbReference>
<gene>
    <name evidence="5" type="ORF">EOE66_02155</name>
</gene>
<dbReference type="PANTHER" id="PTHR33164:SF64">
    <property type="entry name" value="TRANSCRIPTIONAL REGULATOR SLYA"/>
    <property type="match status" value="1"/>
</dbReference>
<accession>A0A437RRJ6</accession>
<dbReference type="InterPro" id="IPR036390">
    <property type="entry name" value="WH_DNA-bd_sf"/>
</dbReference>
<dbReference type="RefSeq" id="WP_128227036.1">
    <property type="nucleotide sequence ID" value="NZ_SACR01000001.1"/>
</dbReference>
<dbReference type="Gene3D" id="1.10.10.10">
    <property type="entry name" value="Winged helix-like DNA-binding domain superfamily/Winged helix DNA-binding domain"/>
    <property type="match status" value="1"/>
</dbReference>
<feature type="domain" description="HTH marR-type" evidence="4">
    <location>
        <begin position="25"/>
        <end position="160"/>
    </location>
</feature>
<dbReference type="PANTHER" id="PTHR33164">
    <property type="entry name" value="TRANSCRIPTIONAL REGULATOR, MARR FAMILY"/>
    <property type="match status" value="1"/>
</dbReference>
<dbReference type="SUPFAM" id="SSF46785">
    <property type="entry name" value="Winged helix' DNA-binding domain"/>
    <property type="match status" value="1"/>
</dbReference>
<reference evidence="5 6" key="1">
    <citation type="submission" date="2019-01" db="EMBL/GenBank/DDBJ databases">
        <authorList>
            <person name="Chen W.-M."/>
        </authorList>
    </citation>
    <scope>NUCLEOTIDE SEQUENCE [LARGE SCALE GENOMIC DNA]</scope>
    <source>
        <strain evidence="5 6">KYPY4</strain>
    </source>
</reference>
<dbReference type="GO" id="GO:0003677">
    <property type="term" value="F:DNA binding"/>
    <property type="evidence" value="ECO:0007669"/>
    <property type="project" value="UniProtKB-KW"/>
</dbReference>
<evidence type="ECO:0000256" key="1">
    <source>
        <dbReference type="ARBA" id="ARBA00023015"/>
    </source>
</evidence>
<protein>
    <submittedName>
        <fullName evidence="5">MarR family transcriptional regulator</fullName>
    </submittedName>
</protein>
<dbReference type="GO" id="GO:0003700">
    <property type="term" value="F:DNA-binding transcription factor activity"/>
    <property type="evidence" value="ECO:0007669"/>
    <property type="project" value="InterPro"/>
</dbReference>
<dbReference type="EMBL" id="SACR01000001">
    <property type="protein sequence ID" value="RVU49399.1"/>
    <property type="molecule type" value="Genomic_DNA"/>
</dbReference>
<dbReference type="AlphaFoldDB" id="A0A437RRJ6"/>
<sequence>MNRAPKSAPARVPRKRASIAEEDRNAEAVRSWLSVVQAYHLCDALMTRRLAELGVRVPEHEILANLRREPGITQQVLASRCFSAKSHISALLTLLEGRGWVRREPDPSDARAKRLFLAAEGERIAAQTAAVQTAVVAAMVDGETDTALQAVTEAMKRVATRLKAQLEA</sequence>
<evidence type="ECO:0000313" key="6">
    <source>
        <dbReference type="Proteomes" id="UP000285575"/>
    </source>
</evidence>
<dbReference type="InterPro" id="IPR000835">
    <property type="entry name" value="HTH_MarR-typ"/>
</dbReference>
<evidence type="ECO:0000256" key="3">
    <source>
        <dbReference type="ARBA" id="ARBA00023163"/>
    </source>
</evidence>
<dbReference type="OrthoDB" id="4549026at2"/>
<keyword evidence="1" id="KW-0805">Transcription regulation</keyword>
<dbReference type="Pfam" id="PF12802">
    <property type="entry name" value="MarR_2"/>
    <property type="match status" value="1"/>
</dbReference>
<keyword evidence="6" id="KW-1185">Reference proteome</keyword>
<evidence type="ECO:0000259" key="4">
    <source>
        <dbReference type="PROSITE" id="PS50995"/>
    </source>
</evidence>
<keyword evidence="3" id="KW-0804">Transcription</keyword>
<dbReference type="InterPro" id="IPR039422">
    <property type="entry name" value="MarR/SlyA-like"/>
</dbReference>
<dbReference type="PROSITE" id="PS50995">
    <property type="entry name" value="HTH_MARR_2"/>
    <property type="match status" value="1"/>
</dbReference>
<evidence type="ECO:0000256" key="2">
    <source>
        <dbReference type="ARBA" id="ARBA00023125"/>
    </source>
</evidence>
<keyword evidence="2" id="KW-0238">DNA-binding</keyword>
<dbReference type="SMART" id="SM00347">
    <property type="entry name" value="HTH_MARR"/>
    <property type="match status" value="1"/>
</dbReference>